<dbReference type="eggNOG" id="COG4219">
    <property type="taxonomic scope" value="Bacteria"/>
</dbReference>
<dbReference type="Pfam" id="PF21602">
    <property type="entry name" value="GldM_3rd"/>
    <property type="match status" value="1"/>
</dbReference>
<evidence type="ECO:0000259" key="2">
    <source>
        <dbReference type="Pfam" id="PF21602"/>
    </source>
</evidence>
<dbReference type="InterPro" id="IPR022720">
    <property type="entry name" value="Motility-assoc_prot_GldM_N"/>
</dbReference>
<dbReference type="GeneID" id="43184934"/>
<feature type="domain" description="Gliding motility-associated protein GldM second immunoglobulin-like" evidence="2">
    <location>
        <begin position="256"/>
        <end position="329"/>
    </location>
</feature>
<name>B5CYX1_PHOPM</name>
<feature type="domain" description="Gliding motility-associated protein GldM N-terminal" evidence="1">
    <location>
        <begin position="31"/>
        <end position="198"/>
    </location>
</feature>
<accession>B5CYX1</accession>
<dbReference type="HOGENOM" id="CLU_039600_0_0_10"/>
<dbReference type="EMBL" id="ABQC02000019">
    <property type="protein sequence ID" value="EDY95652.1"/>
    <property type="molecule type" value="Genomic_DNA"/>
</dbReference>
<evidence type="ECO:0000259" key="1">
    <source>
        <dbReference type="Pfam" id="PF12081"/>
    </source>
</evidence>
<dbReference type="OrthoDB" id="1490890at2"/>
<evidence type="ECO:0000313" key="3">
    <source>
        <dbReference type="EMBL" id="EDY95652.1"/>
    </source>
</evidence>
<proteinExistence type="predicted"/>
<comment type="caution">
    <text evidence="3">The sequence shown here is derived from an EMBL/GenBank/DDBJ whole genome shotgun (WGS) entry which is preliminary data.</text>
</comment>
<reference evidence="3 4" key="2">
    <citation type="submission" date="2008-08" db="EMBL/GenBank/DDBJ databases">
        <authorList>
            <person name="Fulton L."/>
            <person name="Clifton S."/>
            <person name="Fulton B."/>
            <person name="Xu J."/>
            <person name="Minx P."/>
            <person name="Pepin K.H."/>
            <person name="Johnson M."/>
            <person name="Thiruvilangam P."/>
            <person name="Bhonagiri V."/>
            <person name="Nash W.E."/>
            <person name="Mardis E.R."/>
            <person name="Wilson R.K."/>
        </authorList>
    </citation>
    <scope>NUCLEOTIDE SEQUENCE [LARGE SCALE GENOMIC DNA]</scope>
    <source>
        <strain evidence="4">DSM 17135 / JCM 12973 / M2</strain>
    </source>
</reference>
<dbReference type="InterPro" id="IPR048406">
    <property type="entry name" value="GldM_Ig-like-2"/>
</dbReference>
<dbReference type="RefSeq" id="WP_007561375.1">
    <property type="nucleotide sequence ID" value="NZ_DS990130.1"/>
</dbReference>
<dbReference type="AlphaFoldDB" id="B5CYX1"/>
<dbReference type="Pfam" id="PF12081">
    <property type="entry name" value="GldM_1st"/>
    <property type="match status" value="1"/>
</dbReference>
<sequence length="449" mass="50080">MSNYKLPPRQKMINLLYVILIAMLAINISGEVLDGFATANQDMKKNVETLKVYNGGLEKQLAACGNMDAVQKAAQLKKELLVIDENIMHLEDTIQVVAQEGSFTKGMNVDDDLNAVEAIMLHQQNASELKVAVEAFRKKCLQLTFDETSRKMIGSLLNTDADEKGKSWEERHFANLPVIGCKMMMSKIQKDLWLAFNETLRCVNERVKGNDSLMPRQEVRPVLDNNLLEALVAHLENRNMHGQTVKNKDGHMKMLVMTENQAPLFANYENLISVTALSESPTNLEVSLSNGSIRKEGSNYIAVPDGKEQTAVLTVKSGGKVLARYEYKVMPLPTPVPSLMYIASSGRQREYRSNVPLSQKEIQSISRIKLNMEGGVNTQETVTGFDLMLIKGQNQTVRMAHSNGAELTPEMKQILTKTMKGDKLIFTNISVKGKHTPVRQTVSVNVIPM</sequence>
<protein>
    <submittedName>
        <fullName evidence="3">Gliding motility-associated protein GldM</fullName>
    </submittedName>
</protein>
<reference evidence="3 4" key="1">
    <citation type="submission" date="2008-08" db="EMBL/GenBank/DDBJ databases">
        <title>Draft genome sequence of Bacteroides plebeius (DSM 17135).</title>
        <authorList>
            <person name="Sudarsanam P."/>
            <person name="Ley R."/>
            <person name="Guruge J."/>
            <person name="Turnbaugh P.J."/>
            <person name="Mahowald M."/>
            <person name="Liep D."/>
            <person name="Gordon J."/>
        </authorList>
    </citation>
    <scope>NUCLEOTIDE SEQUENCE [LARGE SCALE GENOMIC DNA]</scope>
    <source>
        <strain evidence="4">DSM 17135 / JCM 12973 / M2</strain>
    </source>
</reference>
<gene>
    <name evidence="3" type="primary">gldM</name>
    <name evidence="3" type="ORF">BACPLE_01928</name>
</gene>
<evidence type="ECO:0000313" key="4">
    <source>
        <dbReference type="Proteomes" id="UP000003452"/>
    </source>
</evidence>
<organism evidence="3 4">
    <name type="scientific">Phocaeicola plebeius (strain DSM 17135 / JCM 12973 / CCUG 54634 / M2)</name>
    <name type="common">Bacteroides plebeius</name>
    <dbReference type="NCBI Taxonomy" id="484018"/>
    <lineage>
        <taxon>Bacteria</taxon>
        <taxon>Pseudomonadati</taxon>
        <taxon>Bacteroidota</taxon>
        <taxon>Bacteroidia</taxon>
        <taxon>Bacteroidales</taxon>
        <taxon>Bacteroidaceae</taxon>
        <taxon>Phocaeicola</taxon>
    </lineage>
</organism>
<dbReference type="Proteomes" id="UP000003452">
    <property type="component" value="Unassembled WGS sequence"/>
</dbReference>